<gene>
    <name evidence="3" type="ORF">GCM10022223_56650</name>
</gene>
<feature type="transmembrane region" description="Helical" evidence="2">
    <location>
        <begin position="200"/>
        <end position="226"/>
    </location>
</feature>
<keyword evidence="2" id="KW-1133">Transmembrane helix</keyword>
<protein>
    <recommendedName>
        <fullName evidence="5">DUF2029 domain-containing protein</fullName>
    </recommendedName>
</protein>
<organism evidence="3 4">
    <name type="scientific">Kineosporia mesophila</name>
    <dbReference type="NCBI Taxonomy" id="566012"/>
    <lineage>
        <taxon>Bacteria</taxon>
        <taxon>Bacillati</taxon>
        <taxon>Actinomycetota</taxon>
        <taxon>Actinomycetes</taxon>
        <taxon>Kineosporiales</taxon>
        <taxon>Kineosporiaceae</taxon>
        <taxon>Kineosporia</taxon>
    </lineage>
</organism>
<dbReference type="EMBL" id="BAAAZO010000011">
    <property type="protein sequence ID" value="GAA3631283.1"/>
    <property type="molecule type" value="Genomic_DNA"/>
</dbReference>
<feature type="transmembrane region" description="Helical" evidence="2">
    <location>
        <begin position="341"/>
        <end position="357"/>
    </location>
</feature>
<evidence type="ECO:0000256" key="1">
    <source>
        <dbReference type="SAM" id="MobiDB-lite"/>
    </source>
</evidence>
<keyword evidence="2" id="KW-0472">Membrane</keyword>
<evidence type="ECO:0000256" key="2">
    <source>
        <dbReference type="SAM" id="Phobius"/>
    </source>
</evidence>
<evidence type="ECO:0000313" key="3">
    <source>
        <dbReference type="EMBL" id="GAA3631283.1"/>
    </source>
</evidence>
<dbReference type="Proteomes" id="UP001501074">
    <property type="component" value="Unassembled WGS sequence"/>
</dbReference>
<evidence type="ECO:0000313" key="4">
    <source>
        <dbReference type="Proteomes" id="UP001501074"/>
    </source>
</evidence>
<proteinExistence type="predicted"/>
<keyword evidence="2" id="KW-0812">Transmembrane</keyword>
<keyword evidence="4" id="KW-1185">Reference proteome</keyword>
<feature type="transmembrane region" description="Helical" evidence="2">
    <location>
        <begin position="246"/>
        <end position="266"/>
    </location>
</feature>
<sequence>MPDPARLRWVLCLVAALEVVVLKPIRTYDLAPFSVAGHSILTGHLSSVYADSWMQAGPFELLASWALNPSAGGDMRCLTYGGADPFLRAAAGAVITAALMLFTRHLRRVHDLLPSPAAELVAGLAAVVLMLPVRWCSEGHLAQIAIPVLWIWATSLMIRGKMLSAALLVGLSAGWEPWGVLAAGLLLIERRPVPLARSGVVCVAAAIACYLPFAATGHFAMFELSWPVVRDTLWGQLLPGELRMGWLARLLQGLFAGLAGCALALVLGRRHQLLWLGPLSVILVRLVLDPMILGYYWYAALVILAVGSGLSTTRWPAGALLLMAAPIVQLHPYYWHWQNTWYLPAVACLALGAVVALERRSGPDQHDPVLDDLESRHHGVNLTFSGEGLDHSDIPRQLGEGSPGRRHQGQP</sequence>
<name>A0ABP7AFL8_9ACTN</name>
<comment type="caution">
    <text evidence="3">The sequence shown here is derived from an EMBL/GenBank/DDBJ whole genome shotgun (WGS) entry which is preliminary data.</text>
</comment>
<reference evidence="4" key="1">
    <citation type="journal article" date="2019" name="Int. J. Syst. Evol. Microbiol.">
        <title>The Global Catalogue of Microorganisms (GCM) 10K type strain sequencing project: providing services to taxonomists for standard genome sequencing and annotation.</title>
        <authorList>
            <consortium name="The Broad Institute Genomics Platform"/>
            <consortium name="The Broad Institute Genome Sequencing Center for Infectious Disease"/>
            <person name="Wu L."/>
            <person name="Ma J."/>
        </authorList>
    </citation>
    <scope>NUCLEOTIDE SEQUENCE [LARGE SCALE GENOMIC DNA]</scope>
    <source>
        <strain evidence="4">JCM 16902</strain>
    </source>
</reference>
<feature type="region of interest" description="Disordered" evidence="1">
    <location>
        <begin position="384"/>
        <end position="411"/>
    </location>
</feature>
<feature type="transmembrane region" description="Helical" evidence="2">
    <location>
        <begin position="164"/>
        <end position="188"/>
    </location>
</feature>
<evidence type="ECO:0008006" key="5">
    <source>
        <dbReference type="Google" id="ProtNLM"/>
    </source>
</evidence>
<accession>A0ABP7AFL8</accession>